<name>A0A9P4R2L9_9PLEO</name>
<evidence type="ECO:0000313" key="2">
    <source>
        <dbReference type="Proteomes" id="UP000799444"/>
    </source>
</evidence>
<proteinExistence type="predicted"/>
<dbReference type="AlphaFoldDB" id="A0A9P4R2L9"/>
<dbReference type="Proteomes" id="UP000799444">
    <property type="component" value="Unassembled WGS sequence"/>
</dbReference>
<sequence length="58" mass="6633">MPVDPPRLPNQVPKEARPGCFRNLQLLLVPRPTDLTKALIGFWRTLVCRRAANQVRLV</sequence>
<accession>A0A9P4R2L9</accession>
<reference evidence="1" key="1">
    <citation type="journal article" date="2020" name="Stud. Mycol.">
        <title>101 Dothideomycetes genomes: a test case for predicting lifestyles and emergence of pathogens.</title>
        <authorList>
            <person name="Haridas S."/>
            <person name="Albert R."/>
            <person name="Binder M."/>
            <person name="Bloem J."/>
            <person name="Labutti K."/>
            <person name="Salamov A."/>
            <person name="Andreopoulos B."/>
            <person name="Baker S."/>
            <person name="Barry K."/>
            <person name="Bills G."/>
            <person name="Bluhm B."/>
            <person name="Cannon C."/>
            <person name="Castanera R."/>
            <person name="Culley D."/>
            <person name="Daum C."/>
            <person name="Ezra D."/>
            <person name="Gonzalez J."/>
            <person name="Henrissat B."/>
            <person name="Kuo A."/>
            <person name="Liang C."/>
            <person name="Lipzen A."/>
            <person name="Lutzoni F."/>
            <person name="Magnuson J."/>
            <person name="Mondo S."/>
            <person name="Nolan M."/>
            <person name="Ohm R."/>
            <person name="Pangilinan J."/>
            <person name="Park H.-J."/>
            <person name="Ramirez L."/>
            <person name="Alfaro M."/>
            <person name="Sun H."/>
            <person name="Tritt A."/>
            <person name="Yoshinaga Y."/>
            <person name="Zwiers L.-H."/>
            <person name="Turgeon B."/>
            <person name="Goodwin S."/>
            <person name="Spatafora J."/>
            <person name="Crous P."/>
            <person name="Grigoriev I."/>
        </authorList>
    </citation>
    <scope>NUCLEOTIDE SEQUENCE</scope>
    <source>
        <strain evidence="1">CBS 125425</strain>
    </source>
</reference>
<keyword evidence="2" id="KW-1185">Reference proteome</keyword>
<evidence type="ECO:0000313" key="1">
    <source>
        <dbReference type="EMBL" id="KAF2735667.1"/>
    </source>
</evidence>
<dbReference type="EMBL" id="ML996133">
    <property type="protein sequence ID" value="KAF2735667.1"/>
    <property type="molecule type" value="Genomic_DNA"/>
</dbReference>
<gene>
    <name evidence="1" type="ORF">EJ04DRAFT_511618</name>
</gene>
<comment type="caution">
    <text evidence="1">The sequence shown here is derived from an EMBL/GenBank/DDBJ whole genome shotgun (WGS) entry which is preliminary data.</text>
</comment>
<organism evidence="1 2">
    <name type="scientific">Polyplosphaeria fusca</name>
    <dbReference type="NCBI Taxonomy" id="682080"/>
    <lineage>
        <taxon>Eukaryota</taxon>
        <taxon>Fungi</taxon>
        <taxon>Dikarya</taxon>
        <taxon>Ascomycota</taxon>
        <taxon>Pezizomycotina</taxon>
        <taxon>Dothideomycetes</taxon>
        <taxon>Pleosporomycetidae</taxon>
        <taxon>Pleosporales</taxon>
        <taxon>Tetraplosphaeriaceae</taxon>
        <taxon>Polyplosphaeria</taxon>
    </lineage>
</organism>
<protein>
    <submittedName>
        <fullName evidence="1">Uncharacterized protein</fullName>
    </submittedName>
</protein>